<evidence type="ECO:0000313" key="2">
    <source>
        <dbReference type="EMBL" id="SHK39355.1"/>
    </source>
</evidence>
<dbReference type="AlphaFoldDB" id="A0A1M6S3Q3"/>
<sequence>MRKLFLSMLCAGMFFSCSDGDLQIETIDFDSVSLQYCTTPSTTTKNILFKINENEALILELQSGVLNRGVIGDTIVTESTVPGQSQITYRIFSDDVSKNYFCDDIPAADPFVADEVEAEDGLVFIETIMDADSTNFVHTINLSGISFVTGNGERITNLNISEFGEVTTAIPTN</sequence>
<dbReference type="OrthoDB" id="1417969at2"/>
<accession>A0A1M6S3Q3</accession>
<dbReference type="Proteomes" id="UP000184031">
    <property type="component" value="Unassembled WGS sequence"/>
</dbReference>
<dbReference type="EMBL" id="FOKU01000002">
    <property type="protein sequence ID" value="SFB77793.1"/>
    <property type="molecule type" value="Genomic_DNA"/>
</dbReference>
<evidence type="ECO:0000313" key="3">
    <source>
        <dbReference type="Proteomes" id="UP000184031"/>
    </source>
</evidence>
<proteinExistence type="predicted"/>
<dbReference type="Proteomes" id="UP000198940">
    <property type="component" value="Unassembled WGS sequence"/>
</dbReference>
<keyword evidence="4" id="KW-1185">Reference proteome</keyword>
<gene>
    <name evidence="1" type="ORF">SAMN04487891_102297</name>
    <name evidence="2" type="ORF">SAMN05216293_0976</name>
</gene>
<dbReference type="PROSITE" id="PS51257">
    <property type="entry name" value="PROKAR_LIPOPROTEIN"/>
    <property type="match status" value="1"/>
</dbReference>
<dbReference type="EMBL" id="FRAT01000002">
    <property type="protein sequence ID" value="SHK39355.1"/>
    <property type="molecule type" value="Genomic_DNA"/>
</dbReference>
<comment type="caution">
    <text evidence="2">The sequence shown here is derived from an EMBL/GenBank/DDBJ whole genome shotgun (WGS) entry which is preliminary data.</text>
</comment>
<organism evidence="2 3">
    <name type="scientific">Flagellimonas taeanensis</name>
    <dbReference type="NCBI Taxonomy" id="1005926"/>
    <lineage>
        <taxon>Bacteria</taxon>
        <taxon>Pseudomonadati</taxon>
        <taxon>Bacteroidota</taxon>
        <taxon>Flavobacteriia</taxon>
        <taxon>Flavobacteriales</taxon>
        <taxon>Flavobacteriaceae</taxon>
        <taxon>Flagellimonas</taxon>
    </lineage>
</organism>
<evidence type="ECO:0000313" key="1">
    <source>
        <dbReference type="EMBL" id="SFB77793.1"/>
    </source>
</evidence>
<dbReference type="RefSeq" id="WP_072877472.1">
    <property type="nucleotide sequence ID" value="NZ_FOKU01000002.1"/>
</dbReference>
<name>A0A1M6S3Q3_9FLAO</name>
<evidence type="ECO:0000313" key="4">
    <source>
        <dbReference type="Proteomes" id="UP000198940"/>
    </source>
</evidence>
<protein>
    <submittedName>
        <fullName evidence="2">Uncharacterized protein</fullName>
    </submittedName>
</protein>
<dbReference type="STRING" id="1055723.SAMN05216293_0976"/>
<reference evidence="2 3" key="1">
    <citation type="submission" date="2016-11" db="EMBL/GenBank/DDBJ databases">
        <authorList>
            <person name="Varghese N."/>
            <person name="Submissions S."/>
        </authorList>
    </citation>
    <scope>NUCLEOTIDE SEQUENCE [LARGE SCALE GENOMIC DNA]</scope>
    <source>
        <strain evidence="2 3">CGMCC 1.12174</strain>
        <strain evidence="1 4">DSM 26351</strain>
    </source>
</reference>